<evidence type="ECO:0000313" key="2">
    <source>
        <dbReference type="Proteomes" id="UP001589575"/>
    </source>
</evidence>
<evidence type="ECO:0000313" key="1">
    <source>
        <dbReference type="EMBL" id="MFB9072831.1"/>
    </source>
</evidence>
<dbReference type="Proteomes" id="UP001589575">
    <property type="component" value="Unassembled WGS sequence"/>
</dbReference>
<accession>A0ABV5G1L8</accession>
<comment type="caution">
    <text evidence="1">The sequence shown here is derived from an EMBL/GenBank/DDBJ whole genome shotgun (WGS) entry which is preliminary data.</text>
</comment>
<keyword evidence="2" id="KW-1185">Reference proteome</keyword>
<protein>
    <submittedName>
        <fullName evidence="1">Uncharacterized protein</fullName>
    </submittedName>
</protein>
<dbReference type="EMBL" id="JBHMFI010000001">
    <property type="protein sequence ID" value="MFB9072831.1"/>
    <property type="molecule type" value="Genomic_DNA"/>
</dbReference>
<gene>
    <name evidence="1" type="ORF">ACFFX0_17135</name>
</gene>
<organism evidence="1 2">
    <name type="scientific">Citricoccus parietis</name>
    <dbReference type="NCBI Taxonomy" id="592307"/>
    <lineage>
        <taxon>Bacteria</taxon>
        <taxon>Bacillati</taxon>
        <taxon>Actinomycetota</taxon>
        <taxon>Actinomycetes</taxon>
        <taxon>Micrococcales</taxon>
        <taxon>Micrococcaceae</taxon>
        <taxon>Citricoccus</taxon>
    </lineage>
</organism>
<reference evidence="1 2" key="1">
    <citation type="submission" date="2024-09" db="EMBL/GenBank/DDBJ databases">
        <authorList>
            <person name="Sun Q."/>
            <person name="Mori K."/>
        </authorList>
    </citation>
    <scope>NUCLEOTIDE SEQUENCE [LARGE SCALE GENOMIC DNA]</scope>
    <source>
        <strain evidence="1 2">CCM 7609</strain>
    </source>
</reference>
<proteinExistence type="predicted"/>
<name>A0ABV5G1L8_9MICC</name>
<sequence length="51" mass="5795">MPRVGRLPFLNCRPLTILRRLARSDRTKVSLETRACIGSQGRQGCWKPPMA</sequence>